<evidence type="ECO:0000256" key="1">
    <source>
        <dbReference type="ARBA" id="ARBA00004123"/>
    </source>
</evidence>
<dbReference type="RefSeq" id="XP_023631338.1">
    <property type="nucleotide sequence ID" value="XM_023775570.1"/>
</dbReference>
<dbReference type="OrthoDB" id="2288868at2759"/>
<keyword evidence="11" id="KW-0804">Transcription</keyword>
<proteinExistence type="inferred from homology"/>
<comment type="function">
    <text evidence="13">Component of the EKC/KEOPS complex that is required for the formation of a threonylcarbamoyl group on adenosine at position 37 (t(6)A37) in tRNAs that read codons beginning with adenine. The complex is probably involved in the transfer of the threonylcarbamoyl moiety of threonylcarbamoyl-AMP (TC-AMP) to the N6 group of A37. GON7 likely plays a supporting role to the catalytic subunit KAE1 in the complex. The EKC/KEOPS complex also promotes both telomere uncapping and telomere elongation. The complex is required for efficient recruitment of transcriptional coactivators.</text>
</comment>
<evidence type="ECO:0000256" key="11">
    <source>
        <dbReference type="ARBA" id="ARBA00023163"/>
    </source>
</evidence>
<evidence type="ECO:0000256" key="13">
    <source>
        <dbReference type="ARBA" id="ARBA00025393"/>
    </source>
</evidence>
<keyword evidence="12" id="KW-0539">Nucleus</keyword>
<dbReference type="GO" id="GO:0008033">
    <property type="term" value="P:tRNA processing"/>
    <property type="evidence" value="ECO:0007669"/>
    <property type="project" value="UniProtKB-KW"/>
</dbReference>
<evidence type="ECO:0000256" key="14">
    <source>
        <dbReference type="SAM" id="MobiDB-lite"/>
    </source>
</evidence>
<evidence type="ECO:0000256" key="7">
    <source>
        <dbReference type="ARBA" id="ARBA00022694"/>
    </source>
</evidence>
<accession>A0A2D3VNT0</accession>
<dbReference type="InterPro" id="IPR014849">
    <property type="entry name" value="EKC/KEOPS_Gon7"/>
</dbReference>
<keyword evidence="16" id="KW-1185">Reference proteome</keyword>
<comment type="subunit">
    <text evidence="4">Component of the EKC/KEOPS complex composed of at least BUD32, CGI121, GON7, KAE1 and PCC1; the whole complex dimerizes.</text>
</comment>
<protein>
    <recommendedName>
        <fullName evidence="5">EKC/KEOPS complex subunit GON7</fullName>
    </recommendedName>
</protein>
<evidence type="ECO:0000256" key="2">
    <source>
        <dbReference type="ARBA" id="ARBA00004574"/>
    </source>
</evidence>
<reference evidence="15 16" key="1">
    <citation type="submission" date="2016-03" db="EMBL/GenBank/DDBJ databases">
        <authorList>
            <person name="Ploux O."/>
        </authorList>
    </citation>
    <scope>NUCLEOTIDE SEQUENCE [LARGE SCALE GENOMIC DNA]</scope>
    <source>
        <strain evidence="15 16">URUG2</strain>
    </source>
</reference>
<evidence type="ECO:0000256" key="12">
    <source>
        <dbReference type="ARBA" id="ARBA00023242"/>
    </source>
</evidence>
<evidence type="ECO:0000313" key="15">
    <source>
        <dbReference type="EMBL" id="CZT24614.1"/>
    </source>
</evidence>
<sequence length="101" mass="10877">MTQSQLTATYTSPSTTKSFTSSSLLPPSSETVEEKTTYLGALRANISTLQGEINAFLTQKMEEDKVAEGSGDYSKVSSAAAAAADEREEDFYGEEDFEKDG</sequence>
<evidence type="ECO:0000256" key="3">
    <source>
        <dbReference type="ARBA" id="ARBA00008529"/>
    </source>
</evidence>
<feature type="region of interest" description="Disordered" evidence="14">
    <location>
        <begin position="65"/>
        <end position="101"/>
    </location>
</feature>
<feature type="region of interest" description="Disordered" evidence="14">
    <location>
        <begin position="1"/>
        <end position="32"/>
    </location>
</feature>
<dbReference type="Proteomes" id="UP000225277">
    <property type="component" value="Unassembled WGS sequence"/>
</dbReference>
<dbReference type="EMBL" id="FJUY01000022">
    <property type="protein sequence ID" value="CZT24614.1"/>
    <property type="molecule type" value="Genomic_DNA"/>
</dbReference>
<evidence type="ECO:0000313" key="16">
    <source>
        <dbReference type="Proteomes" id="UP000225277"/>
    </source>
</evidence>
<feature type="compositionally biased region" description="Acidic residues" evidence="14">
    <location>
        <begin position="86"/>
        <end position="101"/>
    </location>
</feature>
<keyword evidence="8" id="KW-0779">Telomere</keyword>
<dbReference type="AlphaFoldDB" id="A0A2D3VNT0"/>
<dbReference type="Pfam" id="PF08738">
    <property type="entry name" value="Gon7"/>
    <property type="match status" value="1"/>
</dbReference>
<dbReference type="GO" id="GO:0000781">
    <property type="term" value="C:chromosome, telomeric region"/>
    <property type="evidence" value="ECO:0007669"/>
    <property type="project" value="UniProtKB-SubCell"/>
</dbReference>
<comment type="subcellular location">
    <subcellularLocation>
        <location evidence="2">Chromosome</location>
        <location evidence="2">Telomere</location>
    </subcellularLocation>
    <subcellularLocation>
        <location evidence="1">Nucleus</location>
    </subcellularLocation>
</comment>
<evidence type="ECO:0000256" key="8">
    <source>
        <dbReference type="ARBA" id="ARBA00022895"/>
    </source>
</evidence>
<name>A0A2D3VNT0_9PEZI</name>
<dbReference type="GeneID" id="35605386"/>
<keyword evidence="10" id="KW-0010">Activator</keyword>
<dbReference type="GO" id="GO:0005634">
    <property type="term" value="C:nucleus"/>
    <property type="evidence" value="ECO:0007669"/>
    <property type="project" value="UniProtKB-SubCell"/>
</dbReference>
<comment type="similarity">
    <text evidence="3">Belongs to the GON7 family.</text>
</comment>
<gene>
    <name evidence="15" type="ORF">RCC_10339</name>
</gene>
<keyword evidence="6" id="KW-0158">Chromosome</keyword>
<organism evidence="15 16">
    <name type="scientific">Ramularia collo-cygni</name>
    <dbReference type="NCBI Taxonomy" id="112498"/>
    <lineage>
        <taxon>Eukaryota</taxon>
        <taxon>Fungi</taxon>
        <taxon>Dikarya</taxon>
        <taxon>Ascomycota</taxon>
        <taxon>Pezizomycotina</taxon>
        <taxon>Dothideomycetes</taxon>
        <taxon>Dothideomycetidae</taxon>
        <taxon>Mycosphaerellales</taxon>
        <taxon>Mycosphaerellaceae</taxon>
        <taxon>Ramularia</taxon>
    </lineage>
</organism>
<keyword evidence="9" id="KW-0805">Transcription regulation</keyword>
<evidence type="ECO:0000256" key="5">
    <source>
        <dbReference type="ARBA" id="ARBA00019746"/>
    </source>
</evidence>
<evidence type="ECO:0000256" key="9">
    <source>
        <dbReference type="ARBA" id="ARBA00023015"/>
    </source>
</evidence>
<feature type="compositionally biased region" description="Low complexity" evidence="14">
    <location>
        <begin position="9"/>
        <end position="30"/>
    </location>
</feature>
<evidence type="ECO:0000256" key="6">
    <source>
        <dbReference type="ARBA" id="ARBA00022454"/>
    </source>
</evidence>
<evidence type="ECO:0000256" key="10">
    <source>
        <dbReference type="ARBA" id="ARBA00023159"/>
    </source>
</evidence>
<evidence type="ECO:0000256" key="4">
    <source>
        <dbReference type="ARBA" id="ARBA00011534"/>
    </source>
</evidence>
<keyword evidence="7" id="KW-0819">tRNA processing</keyword>